<dbReference type="HAMAP" id="MF_01368">
    <property type="entry name" value="Ribosomal_bL17"/>
    <property type="match status" value="1"/>
</dbReference>
<name>A0AAJ1AIJ3_9BACT</name>
<dbReference type="AlphaFoldDB" id="A0AAJ1AIJ3"/>
<feature type="region of interest" description="Disordered" evidence="6">
    <location>
        <begin position="122"/>
        <end position="163"/>
    </location>
</feature>
<dbReference type="InterPro" id="IPR000456">
    <property type="entry name" value="Ribosomal_bL17"/>
</dbReference>
<dbReference type="FunFam" id="3.90.1030.10:FF:000001">
    <property type="entry name" value="50S ribosomal protein L17"/>
    <property type="match status" value="1"/>
</dbReference>
<evidence type="ECO:0000256" key="5">
    <source>
        <dbReference type="RuleBase" id="RU000660"/>
    </source>
</evidence>
<dbReference type="Gene3D" id="3.90.1030.10">
    <property type="entry name" value="Ribosomal protein L17"/>
    <property type="match status" value="1"/>
</dbReference>
<evidence type="ECO:0000313" key="7">
    <source>
        <dbReference type="EMBL" id="MBZ0160413.1"/>
    </source>
</evidence>
<dbReference type="GO" id="GO:0022625">
    <property type="term" value="C:cytosolic large ribosomal subunit"/>
    <property type="evidence" value="ECO:0007669"/>
    <property type="project" value="TreeGrafter"/>
</dbReference>
<evidence type="ECO:0000256" key="2">
    <source>
        <dbReference type="ARBA" id="ARBA00022980"/>
    </source>
</evidence>
<dbReference type="InterPro" id="IPR047859">
    <property type="entry name" value="Ribosomal_bL17_CS"/>
</dbReference>
<comment type="caution">
    <text evidence="7">The sequence shown here is derived from an EMBL/GenBank/DDBJ whole genome shotgun (WGS) entry which is preliminary data.</text>
</comment>
<sequence length="163" mass="18232">MRHRNAGRKLGRTTAHREMLLRNLLTSLFQYEKIVTTEAKAKELRKLADKVITLAKRGDLHARRQAAEVVQDEDILKKLFDAIGVRYKDRNGGYTRMTKLEYRMGDGAPLAAIELAETGVDAEPPAKLAKRRGRRGDKESALKSKQAEPLPAYPPSAERAVGP</sequence>
<comment type="subunit">
    <text evidence="4">Part of the 50S ribosomal subunit. Contacts protein L32.</text>
</comment>
<dbReference type="Pfam" id="PF01196">
    <property type="entry name" value="Ribosomal_L17"/>
    <property type="match status" value="1"/>
</dbReference>
<evidence type="ECO:0000256" key="4">
    <source>
        <dbReference type="HAMAP-Rule" id="MF_01368"/>
    </source>
</evidence>
<evidence type="ECO:0000313" key="8">
    <source>
        <dbReference type="Proteomes" id="UP001197609"/>
    </source>
</evidence>
<evidence type="ECO:0000256" key="1">
    <source>
        <dbReference type="ARBA" id="ARBA00008777"/>
    </source>
</evidence>
<dbReference type="SUPFAM" id="SSF64263">
    <property type="entry name" value="Prokaryotic ribosomal protein L17"/>
    <property type="match status" value="1"/>
</dbReference>
<dbReference type="PANTHER" id="PTHR14413">
    <property type="entry name" value="RIBOSOMAL PROTEIN L17"/>
    <property type="match status" value="1"/>
</dbReference>
<protein>
    <recommendedName>
        <fullName evidence="4">Large ribosomal subunit protein bL17</fullName>
    </recommendedName>
</protein>
<proteinExistence type="inferred from homology"/>
<dbReference type="GO" id="GO:0003735">
    <property type="term" value="F:structural constituent of ribosome"/>
    <property type="evidence" value="ECO:0007669"/>
    <property type="project" value="InterPro"/>
</dbReference>
<dbReference type="PROSITE" id="PS01167">
    <property type="entry name" value="RIBOSOMAL_L17"/>
    <property type="match status" value="1"/>
</dbReference>
<accession>A0AAJ1AIJ3</accession>
<feature type="compositionally biased region" description="Basic and acidic residues" evidence="6">
    <location>
        <begin position="136"/>
        <end position="146"/>
    </location>
</feature>
<dbReference type="InterPro" id="IPR036373">
    <property type="entry name" value="Ribosomal_bL17_sf"/>
</dbReference>
<dbReference type="GO" id="GO:0006412">
    <property type="term" value="P:translation"/>
    <property type="evidence" value="ECO:0007669"/>
    <property type="project" value="UniProtKB-UniRule"/>
</dbReference>
<evidence type="ECO:0000256" key="6">
    <source>
        <dbReference type="SAM" id="MobiDB-lite"/>
    </source>
</evidence>
<dbReference type="PANTHER" id="PTHR14413:SF16">
    <property type="entry name" value="LARGE RIBOSOMAL SUBUNIT PROTEIN BL17M"/>
    <property type="match status" value="1"/>
</dbReference>
<reference evidence="7 8" key="1">
    <citation type="journal article" date="2021" name="bioRxiv">
        <title>Unraveling nitrogen, sulfur and carbon metabolic pathways and microbial community transcriptional responses to substrate deprivation and toxicity stresses in a bioreactor mimicking anoxic brackish coastal sediment conditions.</title>
        <authorList>
            <person name="Martins P.D."/>
            <person name="Echeveste M.J."/>
            <person name="Arshad A."/>
            <person name="Kurth J."/>
            <person name="Ouboter H."/>
            <person name="Jetten M.S.M."/>
            <person name="Welte C.U."/>
        </authorList>
    </citation>
    <scope>NUCLEOTIDE SEQUENCE [LARGE SCALE GENOMIC DNA]</scope>
    <source>
        <strain evidence="7">MAG_38</strain>
    </source>
</reference>
<organism evidence="7 8">
    <name type="scientific">Candidatus Methylomirabilis tolerans</name>
    <dbReference type="NCBI Taxonomy" id="3123416"/>
    <lineage>
        <taxon>Bacteria</taxon>
        <taxon>Candidatus Methylomirabilota</taxon>
        <taxon>Candidatus Methylomirabilia</taxon>
        <taxon>Candidatus Methylomirabilales</taxon>
        <taxon>Candidatus Methylomirabilaceae</taxon>
        <taxon>Candidatus Methylomirabilis</taxon>
    </lineage>
</organism>
<dbReference type="Proteomes" id="UP001197609">
    <property type="component" value="Unassembled WGS sequence"/>
</dbReference>
<dbReference type="EMBL" id="JAIOIU010000124">
    <property type="protein sequence ID" value="MBZ0160413.1"/>
    <property type="molecule type" value="Genomic_DNA"/>
</dbReference>
<dbReference type="NCBIfam" id="TIGR00059">
    <property type="entry name" value="L17"/>
    <property type="match status" value="1"/>
</dbReference>
<gene>
    <name evidence="4 7" type="primary">rplQ</name>
    <name evidence="7" type="ORF">K8G79_09810</name>
</gene>
<keyword evidence="2 4" id="KW-0689">Ribosomal protein</keyword>
<evidence type="ECO:0000256" key="3">
    <source>
        <dbReference type="ARBA" id="ARBA00023274"/>
    </source>
</evidence>
<keyword evidence="3 4" id="KW-0687">Ribonucleoprotein</keyword>
<comment type="similarity">
    <text evidence="1 4 5">Belongs to the bacterial ribosomal protein bL17 family.</text>
</comment>